<accession>A0A0K2TB54</accession>
<organism evidence="2">
    <name type="scientific">Lepeophtheirus salmonis</name>
    <name type="common">Salmon louse</name>
    <name type="synonym">Caligus salmonis</name>
    <dbReference type="NCBI Taxonomy" id="72036"/>
    <lineage>
        <taxon>Eukaryota</taxon>
        <taxon>Metazoa</taxon>
        <taxon>Ecdysozoa</taxon>
        <taxon>Arthropoda</taxon>
        <taxon>Crustacea</taxon>
        <taxon>Multicrustacea</taxon>
        <taxon>Hexanauplia</taxon>
        <taxon>Copepoda</taxon>
        <taxon>Siphonostomatoida</taxon>
        <taxon>Caligidae</taxon>
        <taxon>Lepeophtheirus</taxon>
    </lineage>
</organism>
<feature type="chain" id="PRO_5005487617" evidence="1">
    <location>
        <begin position="23"/>
        <end position="132"/>
    </location>
</feature>
<feature type="signal peptide" evidence="1">
    <location>
        <begin position="1"/>
        <end position="22"/>
    </location>
</feature>
<protein>
    <submittedName>
        <fullName evidence="2">Uncharacterized protein</fullName>
    </submittedName>
</protein>
<dbReference type="EMBL" id="HACA01005689">
    <property type="protein sequence ID" value="CDW23050.1"/>
    <property type="molecule type" value="Transcribed_RNA"/>
</dbReference>
<evidence type="ECO:0000313" key="2">
    <source>
        <dbReference type="EMBL" id="CDW23050.1"/>
    </source>
</evidence>
<sequence>MIHPCWPGFECLFYLFLHEILHQVVEEIHRKGEEHYRNWLDERKRRHSLLFSQPQTVLSTFGMLLETFQRPFVLQRSSLQAHLWERDFLVRCRSLPCSPQARVRCTPGLKGFSSYSSLDQPLVLRYSRRLHG</sequence>
<keyword evidence="1" id="KW-0732">Signal</keyword>
<dbReference type="AlphaFoldDB" id="A0A0K2TB54"/>
<evidence type="ECO:0000256" key="1">
    <source>
        <dbReference type="SAM" id="SignalP"/>
    </source>
</evidence>
<proteinExistence type="predicted"/>
<name>A0A0K2TB54_LEPSM</name>
<reference evidence="2" key="1">
    <citation type="submission" date="2014-05" db="EMBL/GenBank/DDBJ databases">
        <authorList>
            <person name="Chronopoulou M."/>
        </authorList>
    </citation>
    <scope>NUCLEOTIDE SEQUENCE</scope>
    <source>
        <tissue evidence="2">Whole organism</tissue>
    </source>
</reference>